<keyword evidence="1" id="KW-0175">Coiled coil</keyword>
<dbReference type="Proteomes" id="UP000394068">
    <property type="component" value="Unassembled WGS sequence"/>
</dbReference>
<dbReference type="AlphaFoldDB" id="A0A4U9XIT0"/>
<dbReference type="InterPro" id="IPR027417">
    <property type="entry name" value="P-loop_NTPase"/>
</dbReference>
<dbReference type="EMBL" id="CABEHT010000001">
    <property type="protein sequence ID" value="VTS12685.1"/>
    <property type="molecule type" value="Genomic_DNA"/>
</dbReference>
<evidence type="ECO:0000313" key="2">
    <source>
        <dbReference type="EMBL" id="VTS12685.1"/>
    </source>
</evidence>
<dbReference type="SUPFAM" id="SSF52540">
    <property type="entry name" value="P-loop containing nucleoside triphosphate hydrolases"/>
    <property type="match status" value="1"/>
</dbReference>
<feature type="coiled-coil region" evidence="1">
    <location>
        <begin position="75"/>
        <end position="102"/>
    </location>
</feature>
<gene>
    <name evidence="2" type="ORF">NCTC5386_00518</name>
</gene>
<evidence type="ECO:0000313" key="3">
    <source>
        <dbReference type="Proteomes" id="UP000394068"/>
    </source>
</evidence>
<name>A0A4U9XIT0_9STRE</name>
<protein>
    <submittedName>
        <fullName evidence="2">Uncharacterized protein conserved in bacteria</fullName>
    </submittedName>
</protein>
<dbReference type="Gene3D" id="3.40.50.300">
    <property type="entry name" value="P-loop containing nucleotide triphosphate hydrolases"/>
    <property type="match status" value="1"/>
</dbReference>
<dbReference type="RefSeq" id="WP_077322849.1">
    <property type="nucleotide sequence ID" value="NZ_CABEHT010000001.1"/>
</dbReference>
<sequence length="104" mass="11925">MITEIDLPNDRFENTKLVNLKQKNFIFGKNGTGKSTITKLIEEQYSKSYDIRIFQGLDSIAVNSELDAISLGTKNADLQPEIEEITTQIKMLENEIRERVSKFI</sequence>
<evidence type="ECO:0000256" key="1">
    <source>
        <dbReference type="SAM" id="Coils"/>
    </source>
</evidence>
<proteinExistence type="predicted"/>
<organism evidence="2 3">
    <name type="scientific">Streptococcus pseudoporcinus</name>
    <dbReference type="NCBI Taxonomy" id="361101"/>
    <lineage>
        <taxon>Bacteria</taxon>
        <taxon>Bacillati</taxon>
        <taxon>Bacillota</taxon>
        <taxon>Bacilli</taxon>
        <taxon>Lactobacillales</taxon>
        <taxon>Streptococcaceae</taxon>
        <taxon>Streptococcus</taxon>
    </lineage>
</organism>
<accession>A0A4U9XIT0</accession>
<reference evidence="2 3" key="1">
    <citation type="submission" date="2019-05" db="EMBL/GenBank/DDBJ databases">
        <authorList>
            <consortium name="Pathogen Informatics"/>
        </authorList>
    </citation>
    <scope>NUCLEOTIDE SEQUENCE [LARGE SCALE GENOMIC DNA]</scope>
    <source>
        <strain evidence="2 3">NCTC5386</strain>
    </source>
</reference>